<accession>A0ABN8LUS1</accession>
<sequence>MSGGGWTLAARFSNADSKNWMRDDAYWWYDIQSSQGSPTSTSNNYDMISETFWKVKGDNIKITRSDDGSHSALLRTYSNCLSYRTLRGFLSSYGRFTYSNPWSNNYCRGSCPVYFGGRYSSMPEFNQAHCSSNIQGSSRIGFWCQWSTGDGSVMMFGGGGSGCSRADHGIGITEDNDGSFDSSGTPEYDFGVTSNASIYSHPILQYQEGREENKDGSNLLVQHRVRKGVGNDLNELRDKAKKANSAYKWIKVNWKKIFVIIVAIFALIVVVGIYRRCFSDSGSSNIRVLASISHENKSLSVHDSAVVWTTDVTQNSFRICVLESGLGTNGSAVVNWIAFRGTPSGAFDGAASFNAFTSGTKCERRFPSVPKVLATVRHTSISMPQDAMNMWIEELQEDHFRVCLREVKTFDGKHQNIQVDWLAFTQGTGEMTFHGKLQFENDGAPLERDNFAFCKVLNYTETFYAPPVVMVTVSHLYDSNNVYSVKPENNVLNAWIEEITISTFRVCVTDLAGKESQHDPVTVHYTVIGDLDPCINVSCKYFAVCKAFGPRDARYICVDNCPSFEEPVCSSNGTTYDNECVFQREMCHLRANFTVYHPGDCTGFPSQKGRHRLSHNPVWAEAVCEQVPLEPYVFYPDKPV</sequence>
<keyword evidence="2" id="KW-0722">Serine protease inhibitor</keyword>
<dbReference type="EMBL" id="CALNXI010000119">
    <property type="protein sequence ID" value="CAH3019585.1"/>
    <property type="molecule type" value="Genomic_DNA"/>
</dbReference>
<dbReference type="SUPFAM" id="SSF100895">
    <property type="entry name" value="Kazal-type serine protease inhibitors"/>
    <property type="match status" value="1"/>
</dbReference>
<evidence type="ECO:0000256" key="1">
    <source>
        <dbReference type="ARBA" id="ARBA00022690"/>
    </source>
</evidence>
<feature type="domain" description="Kazal-like" evidence="5">
    <location>
        <begin position="551"/>
        <end position="603"/>
    </location>
</feature>
<gene>
    <name evidence="6" type="ORF">PEVE_00003164</name>
</gene>
<dbReference type="PROSITE" id="PS51465">
    <property type="entry name" value="KAZAL_2"/>
    <property type="match status" value="1"/>
</dbReference>
<organism evidence="6 7">
    <name type="scientific">Porites evermanni</name>
    <dbReference type="NCBI Taxonomy" id="104178"/>
    <lineage>
        <taxon>Eukaryota</taxon>
        <taxon>Metazoa</taxon>
        <taxon>Cnidaria</taxon>
        <taxon>Anthozoa</taxon>
        <taxon>Hexacorallia</taxon>
        <taxon>Scleractinia</taxon>
        <taxon>Fungiina</taxon>
        <taxon>Poritidae</taxon>
        <taxon>Porites</taxon>
    </lineage>
</organism>
<proteinExistence type="predicted"/>
<dbReference type="Proteomes" id="UP001159427">
    <property type="component" value="Unassembled WGS sequence"/>
</dbReference>
<dbReference type="Pfam" id="PF07648">
    <property type="entry name" value="Kazal_2"/>
    <property type="match status" value="1"/>
</dbReference>
<keyword evidence="4" id="KW-1133">Transmembrane helix</keyword>
<dbReference type="Gene3D" id="3.30.60.30">
    <property type="match status" value="1"/>
</dbReference>
<dbReference type="InterPro" id="IPR002350">
    <property type="entry name" value="Kazal_dom"/>
</dbReference>
<evidence type="ECO:0000259" key="5">
    <source>
        <dbReference type="PROSITE" id="PS51465"/>
    </source>
</evidence>
<dbReference type="PANTHER" id="PTHR10913">
    <property type="entry name" value="FOLLISTATIN-RELATED"/>
    <property type="match status" value="1"/>
</dbReference>
<dbReference type="PANTHER" id="PTHR10913:SF45">
    <property type="entry name" value="FOLLISTATIN, ISOFORM A-RELATED"/>
    <property type="match status" value="1"/>
</dbReference>
<dbReference type="InterPro" id="IPR036058">
    <property type="entry name" value="Kazal_dom_sf"/>
</dbReference>
<dbReference type="InterPro" id="IPR037221">
    <property type="entry name" value="H-type_lectin_dom_sf"/>
</dbReference>
<comment type="caution">
    <text evidence="6">The sequence shown here is derived from an EMBL/GenBank/DDBJ whole genome shotgun (WGS) entry which is preliminary data.</text>
</comment>
<dbReference type="CDD" id="cd00104">
    <property type="entry name" value="KAZAL_FS"/>
    <property type="match status" value="1"/>
</dbReference>
<keyword evidence="4" id="KW-0472">Membrane</keyword>
<name>A0ABN8LUS1_9CNID</name>
<feature type="transmembrane region" description="Helical" evidence="4">
    <location>
        <begin position="257"/>
        <end position="274"/>
    </location>
</feature>
<keyword evidence="7" id="KW-1185">Reference proteome</keyword>
<evidence type="ECO:0000313" key="7">
    <source>
        <dbReference type="Proteomes" id="UP001159427"/>
    </source>
</evidence>
<evidence type="ECO:0000256" key="2">
    <source>
        <dbReference type="ARBA" id="ARBA00022900"/>
    </source>
</evidence>
<dbReference type="InterPro" id="IPR050653">
    <property type="entry name" value="Prot_Inhib_GrowthFact_Antg"/>
</dbReference>
<evidence type="ECO:0000256" key="4">
    <source>
        <dbReference type="SAM" id="Phobius"/>
    </source>
</evidence>
<keyword evidence="1" id="KW-0646">Protease inhibitor</keyword>
<evidence type="ECO:0000313" key="6">
    <source>
        <dbReference type="EMBL" id="CAH3019585.1"/>
    </source>
</evidence>
<evidence type="ECO:0000256" key="3">
    <source>
        <dbReference type="ARBA" id="ARBA00023157"/>
    </source>
</evidence>
<keyword evidence="4" id="KW-0812">Transmembrane</keyword>
<keyword evidence="3" id="KW-1015">Disulfide bond</keyword>
<dbReference type="Gene3D" id="2.60.40.2080">
    <property type="match status" value="1"/>
</dbReference>
<reference evidence="6 7" key="1">
    <citation type="submission" date="2022-05" db="EMBL/GenBank/DDBJ databases">
        <authorList>
            <consortium name="Genoscope - CEA"/>
            <person name="William W."/>
        </authorList>
    </citation>
    <scope>NUCLEOTIDE SEQUENCE [LARGE SCALE GENOMIC DNA]</scope>
</reference>
<dbReference type="SMART" id="SM00280">
    <property type="entry name" value="KAZAL"/>
    <property type="match status" value="1"/>
</dbReference>
<protein>
    <recommendedName>
        <fullName evidence="5">Kazal-like domain-containing protein</fullName>
    </recommendedName>
</protein>